<name>A0ABW3LGA6_9BACL</name>
<evidence type="ECO:0000313" key="2">
    <source>
        <dbReference type="EMBL" id="MFD1032177.1"/>
    </source>
</evidence>
<evidence type="ECO:0000259" key="1">
    <source>
        <dbReference type="Pfam" id="PF11706"/>
    </source>
</evidence>
<dbReference type="InterPro" id="IPR023286">
    <property type="entry name" value="ABATE_dom_sf"/>
</dbReference>
<gene>
    <name evidence="2" type="ORF">ACFQ1X_12125</name>
</gene>
<comment type="caution">
    <text evidence="2">The sequence shown here is derived from an EMBL/GenBank/DDBJ whole genome shotgun (WGS) entry which is preliminary data.</text>
</comment>
<protein>
    <submittedName>
        <fullName evidence="2">CGNR zinc finger domain-containing protein</fullName>
    </submittedName>
</protein>
<organism evidence="2 3">
    <name type="scientific">Metaplanococcus flavidus</name>
    <dbReference type="NCBI Taxonomy" id="569883"/>
    <lineage>
        <taxon>Bacteria</taxon>
        <taxon>Bacillati</taxon>
        <taxon>Bacillota</taxon>
        <taxon>Bacilli</taxon>
        <taxon>Bacillales</taxon>
        <taxon>Caryophanaceae</taxon>
        <taxon>Metaplanococcus</taxon>
    </lineage>
</organism>
<dbReference type="InterPro" id="IPR021005">
    <property type="entry name" value="Znf_CGNR"/>
</dbReference>
<dbReference type="SUPFAM" id="SSF160904">
    <property type="entry name" value="Jann2411-like"/>
    <property type="match status" value="1"/>
</dbReference>
<dbReference type="Proteomes" id="UP001597109">
    <property type="component" value="Unassembled WGS sequence"/>
</dbReference>
<proteinExistence type="predicted"/>
<dbReference type="Gene3D" id="1.10.3300.10">
    <property type="entry name" value="Jann2411-like domain"/>
    <property type="match status" value="1"/>
</dbReference>
<keyword evidence="3" id="KW-1185">Reference proteome</keyword>
<dbReference type="Pfam" id="PF11706">
    <property type="entry name" value="zf-CGNR"/>
    <property type="match status" value="1"/>
</dbReference>
<dbReference type="RefSeq" id="WP_144839336.1">
    <property type="nucleotide sequence ID" value="NZ_JBHTKI010000019.1"/>
</dbReference>
<dbReference type="PANTHER" id="PTHR35525">
    <property type="entry name" value="BLL6575 PROTEIN"/>
    <property type="match status" value="1"/>
</dbReference>
<sequence>METAERVVSFLNTWEIPNKERTPKEHLEKTTDLAHFMNAVYPDRQSDDLLEEILNFRTGLRSAIEVSKKEEINTWISERDLDFTIKENGEGAAAEVRFYSKTDSLINQVLVDVLQLIQAKSFHRIKICPDCKWAFFDQSKSATKKWCSMNAKSPHGRACGTISKVKKYREKKKEEL</sequence>
<reference evidence="3" key="1">
    <citation type="journal article" date="2019" name="Int. J. Syst. Evol. Microbiol.">
        <title>The Global Catalogue of Microorganisms (GCM) 10K type strain sequencing project: providing services to taxonomists for standard genome sequencing and annotation.</title>
        <authorList>
            <consortium name="The Broad Institute Genomics Platform"/>
            <consortium name="The Broad Institute Genome Sequencing Center for Infectious Disease"/>
            <person name="Wu L."/>
            <person name="Ma J."/>
        </authorList>
    </citation>
    <scope>NUCLEOTIDE SEQUENCE [LARGE SCALE GENOMIC DNA]</scope>
    <source>
        <strain evidence="3">CCUG 56756</strain>
    </source>
</reference>
<accession>A0ABW3LGA6</accession>
<feature type="domain" description="Zinc finger CGNR" evidence="1">
    <location>
        <begin position="124"/>
        <end position="172"/>
    </location>
</feature>
<evidence type="ECO:0000313" key="3">
    <source>
        <dbReference type="Proteomes" id="UP001597109"/>
    </source>
</evidence>
<dbReference type="EMBL" id="JBHTKI010000019">
    <property type="protein sequence ID" value="MFD1032177.1"/>
    <property type="molecule type" value="Genomic_DNA"/>
</dbReference>
<dbReference type="PANTHER" id="PTHR35525:SF3">
    <property type="entry name" value="BLL6575 PROTEIN"/>
    <property type="match status" value="1"/>
</dbReference>
<dbReference type="InterPro" id="IPR010852">
    <property type="entry name" value="ABATE"/>
</dbReference>